<dbReference type="SMART" id="SM00710">
    <property type="entry name" value="PbH1"/>
    <property type="match status" value="10"/>
</dbReference>
<dbReference type="InterPro" id="IPR011050">
    <property type="entry name" value="Pectin_lyase_fold/virulence"/>
</dbReference>
<dbReference type="InterPro" id="IPR051171">
    <property type="entry name" value="CaCA"/>
</dbReference>
<dbReference type="InterPro" id="IPR006626">
    <property type="entry name" value="PbH1"/>
</dbReference>
<dbReference type="Gene3D" id="2.60.40.10">
    <property type="entry name" value="Immunoglobulins"/>
    <property type="match status" value="1"/>
</dbReference>
<dbReference type="Gene3D" id="2.60.40.2030">
    <property type="match status" value="2"/>
</dbReference>
<dbReference type="PANTHER" id="PTHR11878">
    <property type="entry name" value="SODIUM/CALCIUM EXCHANGER"/>
    <property type="match status" value="1"/>
</dbReference>
<dbReference type="Pfam" id="PF03160">
    <property type="entry name" value="Calx-beta"/>
    <property type="match status" value="2"/>
</dbReference>
<keyword evidence="10" id="KW-1185">Reference proteome</keyword>
<keyword evidence="6" id="KW-0406">Ion transport</keyword>
<keyword evidence="4" id="KW-0677">Repeat</keyword>
<sequence>MNAFKNLLVFIVVVFCTTVSFGQATITIEVNWPRWSSENRVTFRDPSNTQIGNTICNLSTCFNGSSNNSYDNIASPETYNSVPYGTGYDIFLEDTYGDGWNGGSSYVRVYQDGILIVDSDLTGGSSGTVTFDIIASAPIISIEDASINEDTGTANFTVTHTTTNASGAFSVNYTTSDISANASLDYAATTGTLNFNGVVGDTDTISIPILNDGTIEGNETFLISFTSSTDGTVDFSDTATITINDDDALIITNGATTNTCATTFFDTGGISGSYGNNEFIEHTICPDVPGNFIQVDFTSFDVESNFDFLYVYEGTSTSGTLIGQYHNGNLPPTTIIATDASGCLTFRFDSDGSVVDPGWEANISCFTPSPAITINNVSVDESAGTVSLTATHTNLDASGPFTVNFSTSDGTANSGTDYTSTTGTLNFNGTSGDTDIITIPILTDTNLEGDETFNVLFTASSDGTINISDTATVTINSQISSDVPLALFQEFHGNVDYVVTGNTLRTSDNNTDACAVTNTSSATLVSPIPATATIRRAYLYWAHSATAFDDTVTFEGQTVNADLGYSAQSDTYFSYRSDVTSIITSIADLNGNTYDFADLTIDTTTSCASQGVLGGWSLIIIYNEDSLPASSINLYQGFQRLRNASSSFTLDSFYAIAGTGAKATFLSWEGDDTLSGTSESLSITNEASNTFVLSGDGGQTGNNAYNSTIYDDTQGTVYNASNIYGVDLDTYGISSYISPGDTQVTANVSVANDAVFFNAVLLRVESNLITGNVFEDVNYPGGSGRNLTTSSGVGIENATVELYDNSSTFVESVTTDTDGNYIFGGVIDGDYSVRVVNSTVRSTRGGGEICTTCIPVQTFRSYESSGAILDVTTEIGGADPSSEDVGTGTLSGAQTVSTLTMAGSGVVGIDFGFNFSTIVNTNNDGQGSLEQFIVNSNSLNETGLDIEANAIFDPAAGEDVSVFMIPTTGDILGRTADANFSGGIFNITISNGNPLSDISSDYTIIDGRTQTSYSGDSNSGSIGSGGTTVGVSGIALPSFELPEIEIYRNSGDVFRINASNVGIRNIAVYANNNAGIRVDGGSATISSNLLGVDASGVNGGNIDFALENLGGNVIVDGNYIATNTDSGILINGGSSNIIQNNHIFNNGDSACDDNILITSGSDITIQQNLIENASSMGIDATSGIGSLTITENTITGSGQNGGNCSGSPKQMGIELDGNSSQITNNIIHSNGGAGLAISGTGNSNLISQNSFYANGTASAALGIDLAIDGVTINDNGDADNGANGLLNFPFIEAVVFSGGNLIVRGWSPAGATVEFYFTDVNQGSAANGDNQLGLTQDYGEGQIFIASFVEGSVSDNDSSVSSYTDADGNTDSTNRFEFIIPAGSGGSVSNLVTATATVSNSTSEFSPAAVIKAATIITNRRITYRINN</sequence>
<keyword evidence="6" id="KW-0813">Transport</keyword>
<keyword evidence="5" id="KW-0106">Calcium</keyword>
<protein>
    <submittedName>
        <fullName evidence="9">Sodium:calcium exchanger</fullName>
    </submittedName>
</protein>
<dbReference type="Pfam" id="PF00431">
    <property type="entry name" value="CUB"/>
    <property type="match status" value="1"/>
</dbReference>
<dbReference type="InterPro" id="IPR033764">
    <property type="entry name" value="Sdr_B"/>
</dbReference>
<dbReference type="SUPFAM" id="SSF141072">
    <property type="entry name" value="CalX-like"/>
    <property type="match status" value="2"/>
</dbReference>
<keyword evidence="7" id="KW-1015">Disulfide bond</keyword>
<dbReference type="Gene3D" id="2.60.120.290">
    <property type="entry name" value="Spermadhesin, CUB domain"/>
    <property type="match status" value="1"/>
</dbReference>
<dbReference type="SUPFAM" id="SSF51126">
    <property type="entry name" value="Pectin lyase-like"/>
    <property type="match status" value="1"/>
</dbReference>
<evidence type="ECO:0000256" key="6">
    <source>
        <dbReference type="ARBA" id="ARBA00023065"/>
    </source>
</evidence>
<dbReference type="Proteomes" id="UP000718451">
    <property type="component" value="Unassembled WGS sequence"/>
</dbReference>
<evidence type="ECO:0000313" key="10">
    <source>
        <dbReference type="Proteomes" id="UP000718451"/>
    </source>
</evidence>
<dbReference type="InterPro" id="IPR035914">
    <property type="entry name" value="Sperma_CUB_dom_sf"/>
</dbReference>
<evidence type="ECO:0000256" key="7">
    <source>
        <dbReference type="ARBA" id="ARBA00023157"/>
    </source>
</evidence>
<keyword evidence="3" id="KW-0732">Signal</keyword>
<proteinExistence type="predicted"/>
<dbReference type="InterPro" id="IPR003644">
    <property type="entry name" value="Calx_beta"/>
</dbReference>
<evidence type="ECO:0000256" key="2">
    <source>
        <dbReference type="ARBA" id="ARBA00022525"/>
    </source>
</evidence>
<dbReference type="InterPro" id="IPR038081">
    <property type="entry name" value="CalX-like_sf"/>
</dbReference>
<gene>
    <name evidence="9" type="ORF">HCU67_15905</name>
</gene>
<dbReference type="RefSeq" id="WP_168553654.1">
    <property type="nucleotide sequence ID" value="NZ_JAAWWL010000003.1"/>
</dbReference>
<keyword evidence="2" id="KW-0964">Secreted</keyword>
<dbReference type="CDD" id="cd00041">
    <property type="entry name" value="CUB"/>
    <property type="match status" value="1"/>
</dbReference>
<dbReference type="InterPro" id="IPR013783">
    <property type="entry name" value="Ig-like_fold"/>
</dbReference>
<accession>A0ABX1GX35</accession>
<feature type="domain" description="CUB" evidence="8">
    <location>
        <begin position="260"/>
        <end position="366"/>
    </location>
</feature>
<dbReference type="EMBL" id="JAAWWL010000003">
    <property type="protein sequence ID" value="NKI33435.1"/>
    <property type="molecule type" value="Genomic_DNA"/>
</dbReference>
<dbReference type="InterPro" id="IPR039448">
    <property type="entry name" value="Beta_helix"/>
</dbReference>
<dbReference type="Pfam" id="PF17210">
    <property type="entry name" value="SdrD_B"/>
    <property type="match status" value="1"/>
</dbReference>
<evidence type="ECO:0000256" key="3">
    <source>
        <dbReference type="ARBA" id="ARBA00022729"/>
    </source>
</evidence>
<dbReference type="InterPro" id="IPR000859">
    <property type="entry name" value="CUB_dom"/>
</dbReference>
<dbReference type="Pfam" id="PF13229">
    <property type="entry name" value="Beta_helix"/>
    <property type="match status" value="1"/>
</dbReference>
<organism evidence="9 10">
    <name type="scientific">Croceivirga thetidis</name>
    <dbReference type="NCBI Taxonomy" id="2721623"/>
    <lineage>
        <taxon>Bacteria</taxon>
        <taxon>Pseudomonadati</taxon>
        <taxon>Bacteroidota</taxon>
        <taxon>Flavobacteriia</taxon>
        <taxon>Flavobacteriales</taxon>
        <taxon>Flavobacteriaceae</taxon>
        <taxon>Croceivirga</taxon>
    </lineage>
</organism>
<evidence type="ECO:0000256" key="1">
    <source>
        <dbReference type="ARBA" id="ARBA00004613"/>
    </source>
</evidence>
<evidence type="ECO:0000259" key="8">
    <source>
        <dbReference type="PROSITE" id="PS01180"/>
    </source>
</evidence>
<dbReference type="InterPro" id="IPR012334">
    <property type="entry name" value="Pectin_lyas_fold"/>
</dbReference>
<dbReference type="SUPFAM" id="SSF49854">
    <property type="entry name" value="Spermadhesin, CUB domain"/>
    <property type="match status" value="1"/>
</dbReference>
<dbReference type="PROSITE" id="PS01180">
    <property type="entry name" value="CUB"/>
    <property type="match status" value="1"/>
</dbReference>
<dbReference type="PANTHER" id="PTHR11878:SF65">
    <property type="entry name" value="NA_CA-EXCHANGE PROTEIN, ISOFORM G"/>
    <property type="match status" value="1"/>
</dbReference>
<dbReference type="Gene3D" id="2.160.20.10">
    <property type="entry name" value="Single-stranded right-handed beta-helix, Pectin lyase-like"/>
    <property type="match status" value="1"/>
</dbReference>
<evidence type="ECO:0000313" key="9">
    <source>
        <dbReference type="EMBL" id="NKI33435.1"/>
    </source>
</evidence>
<dbReference type="SUPFAM" id="SSF49478">
    <property type="entry name" value="Cna protein B-type domain"/>
    <property type="match status" value="1"/>
</dbReference>
<comment type="caution">
    <text evidence="9">The sequence shown here is derived from an EMBL/GenBank/DDBJ whole genome shotgun (WGS) entry which is preliminary data.</text>
</comment>
<name>A0ABX1GX35_9FLAO</name>
<evidence type="ECO:0000256" key="5">
    <source>
        <dbReference type="ARBA" id="ARBA00022837"/>
    </source>
</evidence>
<evidence type="ECO:0000256" key="4">
    <source>
        <dbReference type="ARBA" id="ARBA00022737"/>
    </source>
</evidence>
<reference evidence="9 10" key="1">
    <citation type="submission" date="2020-04" db="EMBL/GenBank/DDBJ databases">
        <authorList>
            <person name="Yoon J."/>
        </authorList>
    </citation>
    <scope>NUCLEOTIDE SEQUENCE [LARGE SCALE GENOMIC DNA]</scope>
    <source>
        <strain evidence="9 10">DJ-13</strain>
    </source>
</reference>
<comment type="subcellular location">
    <subcellularLocation>
        <location evidence="1">Secreted</location>
    </subcellularLocation>
</comment>
<dbReference type="SMART" id="SM00237">
    <property type="entry name" value="Calx_beta"/>
    <property type="match status" value="2"/>
</dbReference>